<evidence type="ECO:0000313" key="1">
    <source>
        <dbReference type="EMBL" id="MBB5838280.1"/>
    </source>
</evidence>
<name>A0A7W9JAC3_9ACTN</name>
<dbReference type="AlphaFoldDB" id="A0A7W9JAC3"/>
<protein>
    <recommendedName>
        <fullName evidence="3">DUF4263 domain-containing protein</fullName>
    </recommendedName>
</protein>
<dbReference type="EMBL" id="JACHMY010000001">
    <property type="protein sequence ID" value="MBB5838280.1"/>
    <property type="molecule type" value="Genomic_DNA"/>
</dbReference>
<gene>
    <name evidence="1" type="ORF">HDA39_005014</name>
</gene>
<evidence type="ECO:0000313" key="2">
    <source>
        <dbReference type="Proteomes" id="UP000549971"/>
    </source>
</evidence>
<comment type="caution">
    <text evidence="1">The sequence shown here is derived from an EMBL/GenBank/DDBJ whole genome shotgun (WGS) entry which is preliminary data.</text>
</comment>
<dbReference type="RefSeq" id="WP_184798945.1">
    <property type="nucleotide sequence ID" value="NZ_JACHMY010000001.1"/>
</dbReference>
<keyword evidence="2" id="KW-1185">Reference proteome</keyword>
<proteinExistence type="predicted"/>
<accession>A0A7W9JAC3</accession>
<organism evidence="1 2">
    <name type="scientific">Kribbella italica</name>
    <dbReference type="NCBI Taxonomy" id="1540520"/>
    <lineage>
        <taxon>Bacteria</taxon>
        <taxon>Bacillati</taxon>
        <taxon>Actinomycetota</taxon>
        <taxon>Actinomycetes</taxon>
        <taxon>Propionibacteriales</taxon>
        <taxon>Kribbellaceae</taxon>
        <taxon>Kribbella</taxon>
    </lineage>
</organism>
<reference evidence="1 2" key="1">
    <citation type="submission" date="2020-08" db="EMBL/GenBank/DDBJ databases">
        <title>Sequencing the genomes of 1000 actinobacteria strains.</title>
        <authorList>
            <person name="Klenk H.-P."/>
        </authorList>
    </citation>
    <scope>NUCLEOTIDE SEQUENCE [LARGE SCALE GENOMIC DNA]</scope>
    <source>
        <strain evidence="1 2">DSM 28967</strain>
    </source>
</reference>
<dbReference type="Proteomes" id="UP000549971">
    <property type="component" value="Unassembled WGS sequence"/>
</dbReference>
<sequence length="390" mass="42560">MKPTEFVKVNTQFWGEHLKSVSEHLPVSHSRELPGPLLYPRLMILTETPDWNILELAGVSREYRSLEVRRQKAAGIDEYFGTTAGASAVVALPDESVVKDATIASERGKNALSDSFPATQSLLGNEMVGPSDRLLDFQPGNYAVLDRVLLAQSSGLAVRLKWNFFTIAIHRSEPADKYRDFLQRLVGNSQHLDPIGTFAVPRGERVEQALKADQFASTYLHGLAKLTTAEFLAKHEDILLSAFDATRLIVQPSLESSDGTITPDFVLEREDGTHVVGDLALPLRETGQKHRRSLDIPAGASRLAAYQKYFTAADNQAFAKTKYGVEITDARTVLVVGTQDPAADFPQAAKTASSLEVVDYDTLLRLHLASKSATPATPTDSGATSIATMP</sequence>
<evidence type="ECO:0008006" key="3">
    <source>
        <dbReference type="Google" id="ProtNLM"/>
    </source>
</evidence>